<keyword evidence="3" id="KW-1185">Reference proteome</keyword>
<sequence length="79" mass="8552">MTQAKNVFSCAFAGLLGGIGIGCSAYGLFFIISAYLDQYEITPLGYILLLAGLICMTFAYFSGKKAIKNQISIRIQSLE</sequence>
<evidence type="ECO:0000313" key="3">
    <source>
        <dbReference type="Proteomes" id="UP000194841"/>
    </source>
</evidence>
<name>A0A244CLQ7_PSEDV</name>
<accession>A0A244CLQ7</accession>
<dbReference type="PROSITE" id="PS51257">
    <property type="entry name" value="PROKAR_LIPOPROTEIN"/>
    <property type="match status" value="1"/>
</dbReference>
<gene>
    <name evidence="2" type="ORF">B1199_17970</name>
</gene>
<evidence type="ECO:0000256" key="1">
    <source>
        <dbReference type="SAM" id="Phobius"/>
    </source>
</evidence>
<dbReference type="Proteomes" id="UP000194841">
    <property type="component" value="Unassembled WGS sequence"/>
</dbReference>
<comment type="caution">
    <text evidence="2">The sequence shown here is derived from an EMBL/GenBank/DDBJ whole genome shotgun (WGS) entry which is preliminary data.</text>
</comment>
<organism evidence="2 3">
    <name type="scientific">Pseudoalteromonas ulvae</name>
    <dbReference type="NCBI Taxonomy" id="107327"/>
    <lineage>
        <taxon>Bacteria</taxon>
        <taxon>Pseudomonadati</taxon>
        <taxon>Pseudomonadota</taxon>
        <taxon>Gammaproteobacteria</taxon>
        <taxon>Alteromonadales</taxon>
        <taxon>Pseudoalteromonadaceae</taxon>
        <taxon>Pseudoalteromonas</taxon>
    </lineage>
</organism>
<protein>
    <submittedName>
        <fullName evidence="2">Uncharacterized protein</fullName>
    </submittedName>
</protein>
<dbReference type="EMBL" id="MWPV01000006">
    <property type="protein sequence ID" value="OUL56547.1"/>
    <property type="molecule type" value="Genomic_DNA"/>
</dbReference>
<feature type="transmembrane region" description="Helical" evidence="1">
    <location>
        <begin position="7"/>
        <end position="32"/>
    </location>
</feature>
<reference evidence="2 3" key="1">
    <citation type="submission" date="2017-02" db="EMBL/GenBank/DDBJ databases">
        <title>Pseudoalteromonas ulvae TC14 Genome.</title>
        <authorList>
            <person name="Molmeret M."/>
        </authorList>
    </citation>
    <scope>NUCLEOTIDE SEQUENCE [LARGE SCALE GENOMIC DNA]</scope>
    <source>
        <strain evidence="2">TC14</strain>
    </source>
</reference>
<feature type="transmembrane region" description="Helical" evidence="1">
    <location>
        <begin position="44"/>
        <end position="61"/>
    </location>
</feature>
<keyword evidence="1" id="KW-1133">Transmembrane helix</keyword>
<proteinExistence type="predicted"/>
<keyword evidence="1" id="KW-0472">Membrane</keyword>
<evidence type="ECO:0000313" key="2">
    <source>
        <dbReference type="EMBL" id="OUL56547.1"/>
    </source>
</evidence>
<dbReference type="AlphaFoldDB" id="A0A244CLQ7"/>
<keyword evidence="1" id="KW-0812">Transmembrane</keyword>
<dbReference type="RefSeq" id="WP_086745515.1">
    <property type="nucleotide sequence ID" value="NZ_MWPV01000006.1"/>
</dbReference>